<dbReference type="STRING" id="104452.A0A0L7LJS5"/>
<comment type="caution">
    <text evidence="2">The sequence shown here is derived from an EMBL/GenBank/DDBJ whole genome shotgun (WGS) entry which is preliminary data.</text>
</comment>
<dbReference type="InterPro" id="IPR036282">
    <property type="entry name" value="Glutathione-S-Trfase_C_sf"/>
</dbReference>
<keyword evidence="2" id="KW-0436">Ligase</keyword>
<organism evidence="2 3">
    <name type="scientific">Operophtera brumata</name>
    <name type="common">Winter moth</name>
    <name type="synonym">Phalaena brumata</name>
    <dbReference type="NCBI Taxonomy" id="104452"/>
    <lineage>
        <taxon>Eukaryota</taxon>
        <taxon>Metazoa</taxon>
        <taxon>Ecdysozoa</taxon>
        <taxon>Arthropoda</taxon>
        <taxon>Hexapoda</taxon>
        <taxon>Insecta</taxon>
        <taxon>Pterygota</taxon>
        <taxon>Neoptera</taxon>
        <taxon>Endopterygota</taxon>
        <taxon>Lepidoptera</taxon>
        <taxon>Glossata</taxon>
        <taxon>Ditrysia</taxon>
        <taxon>Geometroidea</taxon>
        <taxon>Geometridae</taxon>
        <taxon>Larentiinae</taxon>
        <taxon>Operophtera</taxon>
    </lineage>
</organism>
<sequence length="134" mass="14753">MKIYSNKNNTSTLKLLIAAKLAGKKVEIIEATFEVLEWEATRLSPAVSAAVAGKASPDLKQALTASLHSVDTMLSKHKYILGDKLTAADITIFGTLYPLLYKDDLKKQYLGEHPRISTWADLFNTTAVQILSNM</sequence>
<evidence type="ECO:0000313" key="3">
    <source>
        <dbReference type="Proteomes" id="UP000037510"/>
    </source>
</evidence>
<dbReference type="GO" id="GO:0004812">
    <property type="term" value="F:aminoacyl-tRNA ligase activity"/>
    <property type="evidence" value="ECO:0007669"/>
    <property type="project" value="UniProtKB-KW"/>
</dbReference>
<dbReference type="AlphaFoldDB" id="A0A0L7LJS5"/>
<dbReference type="InterPro" id="IPR033468">
    <property type="entry name" value="Metaxin_GST"/>
</dbReference>
<evidence type="ECO:0000313" key="2">
    <source>
        <dbReference type="EMBL" id="KOB75461.1"/>
    </source>
</evidence>
<gene>
    <name evidence="2" type="ORF">OBRU01_07248</name>
</gene>
<keyword evidence="2" id="KW-0030">Aminoacyl-tRNA synthetase</keyword>
<dbReference type="Pfam" id="PF17171">
    <property type="entry name" value="GST_C_6"/>
    <property type="match status" value="1"/>
</dbReference>
<proteinExistence type="predicted"/>
<dbReference type="InterPro" id="IPR050802">
    <property type="entry name" value="EF-GSTs"/>
</dbReference>
<keyword evidence="3" id="KW-1185">Reference proteome</keyword>
<dbReference type="PANTHER" id="PTHR43986">
    <property type="entry name" value="ELONGATION FACTOR 1-GAMMA"/>
    <property type="match status" value="1"/>
</dbReference>
<dbReference type="EMBL" id="JTDY01000913">
    <property type="protein sequence ID" value="KOB75461.1"/>
    <property type="molecule type" value="Genomic_DNA"/>
</dbReference>
<dbReference type="PANTHER" id="PTHR43986:SF1">
    <property type="entry name" value="ELONGATION FACTOR 1-GAMMA"/>
    <property type="match status" value="1"/>
</dbReference>
<protein>
    <submittedName>
        <fullName evidence="2">Methionyl-tRNA synthetase</fullName>
    </submittedName>
</protein>
<dbReference type="Gene3D" id="1.20.1050.10">
    <property type="match status" value="1"/>
</dbReference>
<feature type="domain" description="Metaxin glutathione S-transferase" evidence="1">
    <location>
        <begin position="66"/>
        <end position="119"/>
    </location>
</feature>
<dbReference type="GO" id="GO:0005634">
    <property type="term" value="C:nucleus"/>
    <property type="evidence" value="ECO:0007669"/>
    <property type="project" value="TreeGrafter"/>
</dbReference>
<evidence type="ECO:0000259" key="1">
    <source>
        <dbReference type="Pfam" id="PF17171"/>
    </source>
</evidence>
<dbReference type="GO" id="GO:0005737">
    <property type="term" value="C:cytoplasm"/>
    <property type="evidence" value="ECO:0007669"/>
    <property type="project" value="TreeGrafter"/>
</dbReference>
<dbReference type="GO" id="GO:0006414">
    <property type="term" value="P:translational elongation"/>
    <property type="evidence" value="ECO:0007669"/>
    <property type="project" value="TreeGrafter"/>
</dbReference>
<reference evidence="2 3" key="1">
    <citation type="journal article" date="2015" name="Genome Biol. Evol.">
        <title>The genome of winter moth (Operophtera brumata) provides a genomic perspective on sexual dimorphism and phenology.</title>
        <authorList>
            <person name="Derks M.F."/>
            <person name="Smit S."/>
            <person name="Salis L."/>
            <person name="Schijlen E."/>
            <person name="Bossers A."/>
            <person name="Mateman C."/>
            <person name="Pijl A.S."/>
            <person name="de Ridder D."/>
            <person name="Groenen M.A."/>
            <person name="Visser M.E."/>
            <person name="Megens H.J."/>
        </authorList>
    </citation>
    <scope>NUCLEOTIDE SEQUENCE [LARGE SCALE GENOMIC DNA]</scope>
    <source>
        <strain evidence="2">WM2013NL</strain>
        <tissue evidence="2">Head and thorax</tissue>
    </source>
</reference>
<dbReference type="Proteomes" id="UP000037510">
    <property type="component" value="Unassembled WGS sequence"/>
</dbReference>
<accession>A0A0L7LJS5</accession>
<name>A0A0L7LJS5_OPEBR</name>
<dbReference type="SUPFAM" id="SSF47616">
    <property type="entry name" value="GST C-terminal domain-like"/>
    <property type="match status" value="1"/>
</dbReference>